<evidence type="ECO:0000256" key="4">
    <source>
        <dbReference type="SAM" id="Phobius"/>
    </source>
</evidence>
<comment type="similarity">
    <text evidence="3">Belongs to the short-chain dehydrogenases/reductases (SDR) family. SDR65C subfamily.</text>
</comment>
<keyword evidence="6" id="KW-1185">Reference proteome</keyword>
<keyword evidence="4" id="KW-1133">Transmembrane helix</keyword>
<dbReference type="InterPro" id="IPR036291">
    <property type="entry name" value="NAD(P)-bd_dom_sf"/>
</dbReference>
<keyword evidence="4" id="KW-0812">Transmembrane</keyword>
<dbReference type="PRINTS" id="PR00081">
    <property type="entry name" value="GDHRDH"/>
</dbReference>
<evidence type="ECO:0000313" key="6">
    <source>
        <dbReference type="Proteomes" id="UP001293593"/>
    </source>
</evidence>
<organism evidence="5 6">
    <name type="scientific">Acacia crassicarpa</name>
    <name type="common">northern wattle</name>
    <dbReference type="NCBI Taxonomy" id="499986"/>
    <lineage>
        <taxon>Eukaryota</taxon>
        <taxon>Viridiplantae</taxon>
        <taxon>Streptophyta</taxon>
        <taxon>Embryophyta</taxon>
        <taxon>Tracheophyta</taxon>
        <taxon>Spermatophyta</taxon>
        <taxon>Magnoliopsida</taxon>
        <taxon>eudicotyledons</taxon>
        <taxon>Gunneridae</taxon>
        <taxon>Pentapetalae</taxon>
        <taxon>rosids</taxon>
        <taxon>fabids</taxon>
        <taxon>Fabales</taxon>
        <taxon>Fabaceae</taxon>
        <taxon>Caesalpinioideae</taxon>
        <taxon>mimosoid clade</taxon>
        <taxon>Acacieae</taxon>
        <taxon>Acacia</taxon>
    </lineage>
</organism>
<keyword evidence="1" id="KW-0521">NADP</keyword>
<comment type="caution">
    <text evidence="5">The sequence shown here is derived from an EMBL/GenBank/DDBJ whole genome shotgun (WGS) entry which is preliminary data.</text>
</comment>
<dbReference type="EMBL" id="JAWXYG010000007">
    <property type="protein sequence ID" value="KAK4268729.1"/>
    <property type="molecule type" value="Genomic_DNA"/>
</dbReference>
<dbReference type="FunFam" id="3.40.50.720:FF:000084">
    <property type="entry name" value="Short-chain dehydrogenase reductase"/>
    <property type="match status" value="1"/>
</dbReference>
<dbReference type="InterPro" id="IPR045000">
    <property type="entry name" value="TR"/>
</dbReference>
<dbReference type="Pfam" id="PF13561">
    <property type="entry name" value="adh_short_C2"/>
    <property type="match status" value="1"/>
</dbReference>
<dbReference type="AlphaFoldDB" id="A0AAE1K950"/>
<keyword evidence="2" id="KW-0560">Oxidoreductase</keyword>
<feature type="transmembrane region" description="Helical" evidence="4">
    <location>
        <begin position="236"/>
        <end position="257"/>
    </location>
</feature>
<protein>
    <submittedName>
        <fullName evidence="5">Uncharacterized protein</fullName>
    </submittedName>
</protein>
<keyword evidence="4" id="KW-0472">Membrane</keyword>
<evidence type="ECO:0000313" key="5">
    <source>
        <dbReference type="EMBL" id="KAK4268729.1"/>
    </source>
</evidence>
<name>A0AAE1K950_9FABA</name>
<evidence type="ECO:0000256" key="3">
    <source>
        <dbReference type="ARBA" id="ARBA00025714"/>
    </source>
</evidence>
<dbReference type="SUPFAM" id="SSF51735">
    <property type="entry name" value="NAD(P)-binding Rossmann-fold domains"/>
    <property type="match status" value="1"/>
</dbReference>
<evidence type="ECO:0000256" key="2">
    <source>
        <dbReference type="ARBA" id="ARBA00023002"/>
    </source>
</evidence>
<dbReference type="Proteomes" id="UP001293593">
    <property type="component" value="Unassembled WGS sequence"/>
</dbReference>
<dbReference type="PANTHER" id="PTHR42898">
    <property type="entry name" value="TROPINONE REDUCTASE"/>
    <property type="match status" value="1"/>
</dbReference>
<dbReference type="InterPro" id="IPR002347">
    <property type="entry name" value="SDR_fam"/>
</dbReference>
<gene>
    <name evidence="5" type="ORF">QN277_025341</name>
</gene>
<dbReference type="GO" id="GO:0016491">
    <property type="term" value="F:oxidoreductase activity"/>
    <property type="evidence" value="ECO:0007669"/>
    <property type="project" value="UniProtKB-KW"/>
</dbReference>
<evidence type="ECO:0000256" key="1">
    <source>
        <dbReference type="ARBA" id="ARBA00022857"/>
    </source>
</evidence>
<dbReference type="PANTHER" id="PTHR42898:SF101">
    <property type="entry name" value="ENOYL-(ACYL CARRIER) REDUCTASE"/>
    <property type="match status" value="1"/>
</dbReference>
<proteinExistence type="inferred from homology"/>
<reference evidence="5" key="1">
    <citation type="submission" date="2023-10" db="EMBL/GenBank/DDBJ databases">
        <title>Chromosome-level genome of the transformable northern wattle, Acacia crassicarpa.</title>
        <authorList>
            <person name="Massaro I."/>
            <person name="Sinha N.R."/>
            <person name="Poethig S."/>
            <person name="Leichty A.R."/>
        </authorList>
    </citation>
    <scope>NUCLEOTIDE SEQUENCE</scope>
    <source>
        <strain evidence="5">Acra3RX</strain>
        <tissue evidence="5">Leaf</tissue>
    </source>
</reference>
<dbReference type="PRINTS" id="PR00080">
    <property type="entry name" value="SDRFAMILY"/>
</dbReference>
<sequence>MSETKLICSDKRWSLSGMTALVTGSTRGIGHAIVEELAEFGASVHICSRNQAEIDKCLKEWTSKGFSVTGSVCDVLSSHQRQDLMETAASIFHGKLNILINNAGTIIYKKATDQTSEDVSTVMGANFESSYHLSQLAHPLLKASGYGTIVNISSIVSVKALPLVSACAASRGAMNQVTKNLAFEWAKDNIRVNAVAPGPIKTSLLESSLKEPGGETAVNSIVSQTPMKRIGEPREISALVAFLCLPAASYVTGQIIYADGGFSV</sequence>
<accession>A0AAE1K950</accession>
<dbReference type="Gene3D" id="3.40.50.720">
    <property type="entry name" value="NAD(P)-binding Rossmann-like Domain"/>
    <property type="match status" value="1"/>
</dbReference>